<feature type="transmembrane region" description="Helical" evidence="9">
    <location>
        <begin position="234"/>
        <end position="254"/>
    </location>
</feature>
<dbReference type="Pfam" id="PF01061">
    <property type="entry name" value="ABC2_membrane"/>
    <property type="match status" value="1"/>
</dbReference>
<dbReference type="PROSITE" id="PS51012">
    <property type="entry name" value="ABC_TM2"/>
    <property type="match status" value="1"/>
</dbReference>
<dbReference type="GO" id="GO:0015920">
    <property type="term" value="P:lipopolysaccharide transport"/>
    <property type="evidence" value="ECO:0007669"/>
    <property type="project" value="TreeGrafter"/>
</dbReference>
<evidence type="ECO:0000313" key="11">
    <source>
        <dbReference type="EMBL" id="KHJ69745.1"/>
    </source>
</evidence>
<evidence type="ECO:0000259" key="10">
    <source>
        <dbReference type="PROSITE" id="PS51012"/>
    </source>
</evidence>
<keyword evidence="7" id="KW-0625">Polysaccharide transport</keyword>
<keyword evidence="8 9" id="KW-0472">Membrane</keyword>
<evidence type="ECO:0000256" key="5">
    <source>
        <dbReference type="ARBA" id="ARBA00022692"/>
    </source>
</evidence>
<feature type="domain" description="ABC transmembrane type-2" evidence="10">
    <location>
        <begin position="40"/>
        <end position="258"/>
    </location>
</feature>
<reference evidence="11 12" key="1">
    <citation type="submission" date="2014-11" db="EMBL/GenBank/DDBJ databases">
        <title>Genome sequencing of Pantoea rodasii ND03.</title>
        <authorList>
            <person name="Muhamad Yunos N.Y."/>
            <person name="Chan K.-G."/>
        </authorList>
    </citation>
    <scope>NUCLEOTIDE SEQUENCE [LARGE SCALE GENOMIC DNA]</scope>
    <source>
        <strain evidence="11 12">ND03</strain>
    </source>
</reference>
<dbReference type="GO" id="GO:0005886">
    <property type="term" value="C:plasma membrane"/>
    <property type="evidence" value="ECO:0007669"/>
    <property type="project" value="UniProtKB-SubCell"/>
</dbReference>
<organism evidence="11 12">
    <name type="scientific">Pantoea rodasii</name>
    <dbReference type="NCBI Taxonomy" id="1076549"/>
    <lineage>
        <taxon>Bacteria</taxon>
        <taxon>Pseudomonadati</taxon>
        <taxon>Pseudomonadota</taxon>
        <taxon>Gammaproteobacteria</taxon>
        <taxon>Enterobacterales</taxon>
        <taxon>Erwiniaceae</taxon>
        <taxon>Pantoea</taxon>
    </lineage>
</organism>
<dbReference type="GO" id="GO:0140359">
    <property type="term" value="F:ABC-type transporter activity"/>
    <property type="evidence" value="ECO:0007669"/>
    <property type="project" value="InterPro"/>
</dbReference>
<feature type="transmembrane region" description="Helical" evidence="9">
    <location>
        <begin position="41"/>
        <end position="60"/>
    </location>
</feature>
<evidence type="ECO:0000256" key="7">
    <source>
        <dbReference type="ARBA" id="ARBA00023047"/>
    </source>
</evidence>
<dbReference type="InterPro" id="IPR047817">
    <property type="entry name" value="ABC2_TM_bact-type"/>
</dbReference>
<dbReference type="Proteomes" id="UP000030853">
    <property type="component" value="Unassembled WGS sequence"/>
</dbReference>
<keyword evidence="5 9" id="KW-0812">Transmembrane</keyword>
<comment type="subcellular location">
    <subcellularLocation>
        <location evidence="9">Cell inner membrane</location>
        <topology evidence="9">Multi-pass membrane protein</topology>
    </subcellularLocation>
    <subcellularLocation>
        <location evidence="1">Cell membrane</location>
        <topology evidence="1">Multi-pass membrane protein</topology>
    </subcellularLocation>
</comment>
<feature type="transmembrane region" description="Helical" evidence="9">
    <location>
        <begin position="145"/>
        <end position="168"/>
    </location>
</feature>
<sequence length="266" mass="30289">MSNKQKSVGWDDFISALKNFHVVKVMGGQDIRMRYKRSKMGPFWITISMAVMITTMGLVFGNLFKTNVKEFLPYLTLGLITWTFIQSCISEGCDALISSEGIIKQLPVPLHVHVMRVIWKNFLIFLHNIVIFPLVLLAVQKSVSWTVILAIPGFLLLLLNLTWVLMILSMICARFRDMTQIVLSIMQVIFYLTPIIWMPKLLSHSSAAVLLNFNPLYHLIDLVRSPLLGEVPMTSSYIISAVMAVVGLSLSIAMTSRYKYRVPYWV</sequence>
<feature type="transmembrane region" description="Helical" evidence="9">
    <location>
        <begin position="72"/>
        <end position="97"/>
    </location>
</feature>
<evidence type="ECO:0000256" key="4">
    <source>
        <dbReference type="ARBA" id="ARBA00022475"/>
    </source>
</evidence>
<keyword evidence="6 9" id="KW-1133">Transmembrane helix</keyword>
<accession>A0A0B1RF80</accession>
<feature type="transmembrane region" description="Helical" evidence="9">
    <location>
        <begin position="118"/>
        <end position="139"/>
    </location>
</feature>
<comment type="similarity">
    <text evidence="2 9">Belongs to the ABC-2 integral membrane protein family.</text>
</comment>
<name>A0A0B1RF80_9GAMM</name>
<dbReference type="GO" id="GO:0015774">
    <property type="term" value="P:polysaccharide transport"/>
    <property type="evidence" value="ECO:0007669"/>
    <property type="project" value="UniProtKB-KW"/>
</dbReference>
<keyword evidence="4 9" id="KW-1003">Cell membrane</keyword>
<evidence type="ECO:0000256" key="1">
    <source>
        <dbReference type="ARBA" id="ARBA00004651"/>
    </source>
</evidence>
<dbReference type="PANTHER" id="PTHR30413">
    <property type="entry name" value="INNER MEMBRANE TRANSPORT PERMEASE"/>
    <property type="match status" value="1"/>
</dbReference>
<feature type="transmembrane region" description="Helical" evidence="9">
    <location>
        <begin position="180"/>
        <end position="197"/>
    </location>
</feature>
<dbReference type="PANTHER" id="PTHR30413:SF10">
    <property type="entry name" value="CAPSULE POLYSACCHARIDE EXPORT INNER-MEMBRANE PROTEIN CTRC"/>
    <property type="match status" value="1"/>
</dbReference>
<gene>
    <name evidence="11" type="ORF">QU24_01910</name>
</gene>
<comment type="caution">
    <text evidence="11">The sequence shown here is derived from an EMBL/GenBank/DDBJ whole genome shotgun (WGS) entry which is preliminary data.</text>
</comment>
<dbReference type="AlphaFoldDB" id="A0A0B1RF80"/>
<evidence type="ECO:0000256" key="3">
    <source>
        <dbReference type="ARBA" id="ARBA00022448"/>
    </source>
</evidence>
<proteinExistence type="inferred from homology"/>
<evidence type="ECO:0000256" key="2">
    <source>
        <dbReference type="ARBA" id="ARBA00007783"/>
    </source>
</evidence>
<protein>
    <recommendedName>
        <fullName evidence="9">Transport permease protein</fullName>
    </recommendedName>
</protein>
<evidence type="ECO:0000256" key="8">
    <source>
        <dbReference type="ARBA" id="ARBA00023136"/>
    </source>
</evidence>
<keyword evidence="7" id="KW-0762">Sugar transport</keyword>
<dbReference type="RefSeq" id="WP_039327828.1">
    <property type="nucleotide sequence ID" value="NZ_JTJJ01000010.1"/>
</dbReference>
<evidence type="ECO:0000256" key="6">
    <source>
        <dbReference type="ARBA" id="ARBA00022989"/>
    </source>
</evidence>
<evidence type="ECO:0000313" key="12">
    <source>
        <dbReference type="Proteomes" id="UP000030853"/>
    </source>
</evidence>
<keyword evidence="3 9" id="KW-0813">Transport</keyword>
<dbReference type="InterPro" id="IPR013525">
    <property type="entry name" value="ABC2_TM"/>
</dbReference>
<evidence type="ECO:0000256" key="9">
    <source>
        <dbReference type="RuleBase" id="RU361157"/>
    </source>
</evidence>
<dbReference type="EMBL" id="JTJJ01000010">
    <property type="protein sequence ID" value="KHJ69745.1"/>
    <property type="molecule type" value="Genomic_DNA"/>
</dbReference>